<proteinExistence type="predicted"/>
<sequence length="38" mass="4108">MSPGVSSRSGSVSGRSRRRRPPRRTVACSSAQLRPARP</sequence>
<dbReference type="AlphaFoldDB" id="A0A6J4V514"/>
<reference evidence="2" key="1">
    <citation type="submission" date="2020-02" db="EMBL/GenBank/DDBJ databases">
        <authorList>
            <person name="Meier V. D."/>
        </authorList>
    </citation>
    <scope>NUCLEOTIDE SEQUENCE</scope>
    <source>
        <strain evidence="2">AVDCRST_MAG49</strain>
    </source>
</reference>
<organism evidence="2">
    <name type="scientific">uncultured Thermomicrobiales bacterium</name>
    <dbReference type="NCBI Taxonomy" id="1645740"/>
    <lineage>
        <taxon>Bacteria</taxon>
        <taxon>Pseudomonadati</taxon>
        <taxon>Thermomicrobiota</taxon>
        <taxon>Thermomicrobia</taxon>
        <taxon>Thermomicrobiales</taxon>
        <taxon>environmental samples</taxon>
    </lineage>
</organism>
<dbReference type="EMBL" id="CADCWG010000226">
    <property type="protein sequence ID" value="CAA9568763.1"/>
    <property type="molecule type" value="Genomic_DNA"/>
</dbReference>
<feature type="compositionally biased region" description="Low complexity" evidence="1">
    <location>
        <begin position="1"/>
        <end position="14"/>
    </location>
</feature>
<evidence type="ECO:0000256" key="1">
    <source>
        <dbReference type="SAM" id="MobiDB-lite"/>
    </source>
</evidence>
<gene>
    <name evidence="2" type="ORF">AVDCRST_MAG49-3368</name>
</gene>
<feature type="region of interest" description="Disordered" evidence="1">
    <location>
        <begin position="1"/>
        <end position="38"/>
    </location>
</feature>
<accession>A0A6J4V514</accession>
<protein>
    <submittedName>
        <fullName evidence="2">Uncharacterized protein</fullName>
    </submittedName>
</protein>
<name>A0A6J4V514_9BACT</name>
<evidence type="ECO:0000313" key="2">
    <source>
        <dbReference type="EMBL" id="CAA9568763.1"/>
    </source>
</evidence>